<sequence>MFRGVGEQSYEERVTVWRAGSLDEAIARAEGEAAEYAAAVGVEYLAFAQAYWIGGEEALGEGAEVFSLVRDSELGADAYLSRFFDTGAERQGEGG</sequence>
<name>A0A939PMQ8_9ACTN</name>
<dbReference type="Proteomes" id="UP000669179">
    <property type="component" value="Unassembled WGS sequence"/>
</dbReference>
<dbReference type="AlphaFoldDB" id="A0A939PMQ8"/>
<gene>
    <name evidence="1" type="ORF">J4573_30275</name>
</gene>
<keyword evidence="2" id="KW-1185">Reference proteome</keyword>
<dbReference type="EMBL" id="JAGEOJ010000013">
    <property type="protein sequence ID" value="MBO2451411.1"/>
    <property type="molecule type" value="Genomic_DNA"/>
</dbReference>
<reference evidence="1" key="1">
    <citation type="submission" date="2021-03" db="EMBL/GenBank/DDBJ databases">
        <authorList>
            <person name="Kanchanasin P."/>
            <person name="Saeng-In P."/>
            <person name="Phongsopitanun W."/>
            <person name="Yuki M."/>
            <person name="Kudo T."/>
            <person name="Ohkuma M."/>
            <person name="Tanasupawat S."/>
        </authorList>
    </citation>
    <scope>NUCLEOTIDE SEQUENCE</scope>
    <source>
        <strain evidence="1">GKU 128</strain>
    </source>
</reference>
<protein>
    <submittedName>
        <fullName evidence="1">Uncharacterized protein</fullName>
    </submittedName>
</protein>
<comment type="caution">
    <text evidence="1">The sequence shown here is derived from an EMBL/GenBank/DDBJ whole genome shotgun (WGS) entry which is preliminary data.</text>
</comment>
<dbReference type="RefSeq" id="WP_208259313.1">
    <property type="nucleotide sequence ID" value="NZ_JAGEOJ010000013.1"/>
</dbReference>
<accession>A0A939PMQ8</accession>
<evidence type="ECO:0000313" key="1">
    <source>
        <dbReference type="EMBL" id="MBO2451411.1"/>
    </source>
</evidence>
<organism evidence="1 2">
    <name type="scientific">Actinomadura barringtoniae</name>
    <dbReference type="NCBI Taxonomy" id="1427535"/>
    <lineage>
        <taxon>Bacteria</taxon>
        <taxon>Bacillati</taxon>
        <taxon>Actinomycetota</taxon>
        <taxon>Actinomycetes</taxon>
        <taxon>Streptosporangiales</taxon>
        <taxon>Thermomonosporaceae</taxon>
        <taxon>Actinomadura</taxon>
    </lineage>
</organism>
<proteinExistence type="predicted"/>
<evidence type="ECO:0000313" key="2">
    <source>
        <dbReference type="Proteomes" id="UP000669179"/>
    </source>
</evidence>